<organism evidence="2">
    <name type="scientific">Gulosibacter sediminis</name>
    <dbReference type="NCBI Taxonomy" id="1729695"/>
    <lineage>
        <taxon>Bacteria</taxon>
        <taxon>Bacillati</taxon>
        <taxon>Actinomycetota</taxon>
        <taxon>Actinomycetes</taxon>
        <taxon>Micrococcales</taxon>
        <taxon>Microbacteriaceae</taxon>
        <taxon>Gulosibacter</taxon>
    </lineage>
</organism>
<evidence type="ECO:0000256" key="1">
    <source>
        <dbReference type="SAM" id="MobiDB-lite"/>
    </source>
</evidence>
<name>A0ABY4MZF8_9MICO</name>
<proteinExistence type="predicted"/>
<dbReference type="Gene3D" id="1.20.1260.10">
    <property type="match status" value="1"/>
</dbReference>
<evidence type="ECO:0000313" key="2">
    <source>
        <dbReference type="EMBL" id="UQN15828.1"/>
    </source>
</evidence>
<reference evidence="2" key="1">
    <citation type="submission" date="2022-05" db="EMBL/GenBank/DDBJ databases">
        <title>Complete genome sequence of toluene-degrading Gulosibacter sediminis strain ACHW.36C.</title>
        <authorList>
            <person name="Wai A.C."/>
            <person name="Lai G.K."/>
            <person name="Griffin S.D."/>
            <person name="Leung F.C."/>
        </authorList>
    </citation>
    <scope>NUCLEOTIDE SEQUENCE [LARGE SCALE GENOMIC DNA]</scope>
    <source>
        <strain evidence="2">ACHW.36C</strain>
    </source>
</reference>
<dbReference type="EMBL" id="CP097160">
    <property type="protein sequence ID" value="UQN15828.1"/>
    <property type="molecule type" value="Genomic_DNA"/>
</dbReference>
<protein>
    <submittedName>
        <fullName evidence="2">Uncharacterized protein</fullName>
    </submittedName>
</protein>
<dbReference type="InterPro" id="IPR012347">
    <property type="entry name" value="Ferritin-like"/>
</dbReference>
<feature type="region of interest" description="Disordered" evidence="1">
    <location>
        <begin position="1"/>
        <end position="29"/>
    </location>
</feature>
<accession>A0ABY4MZF8</accession>
<gene>
    <name evidence="2" type="ORF">M3M28_05085</name>
</gene>
<sequence length="215" mass="23366">MSSDDETQSSATESNPFAQLAPAPQHLRDVAAGTLRRARSSFGDLERELSTSPEGEEMARIRELVPAPANGEDSDLVTKQLDELWARVSGRNAYEQLLSLFIVNGIVRDALVGFGELGEPPVDLGDELDWAPWHDAIIETLKALFERDIHVDDRLAMWGRRIAGDAVVWARQLAGIEPGKSADSLVEGAEAGAEKFAGVLLANHSRRMNALKLAA</sequence>
<feature type="compositionally biased region" description="Polar residues" evidence="1">
    <location>
        <begin position="8"/>
        <end position="17"/>
    </location>
</feature>